<comment type="caution">
    <text evidence="1">The sequence shown here is derived from an EMBL/GenBank/DDBJ whole genome shotgun (WGS) entry which is preliminary data.</text>
</comment>
<evidence type="ECO:0000313" key="1">
    <source>
        <dbReference type="EMBL" id="GIX97771.1"/>
    </source>
</evidence>
<dbReference type="EMBL" id="BPLR01004818">
    <property type="protein sequence ID" value="GIX97771.1"/>
    <property type="molecule type" value="Genomic_DNA"/>
</dbReference>
<dbReference type="AlphaFoldDB" id="A0AAV4PL22"/>
<protein>
    <submittedName>
        <fullName evidence="1">Uncharacterized protein</fullName>
    </submittedName>
</protein>
<name>A0AAV4PL22_CAEEX</name>
<evidence type="ECO:0000313" key="2">
    <source>
        <dbReference type="Proteomes" id="UP001054945"/>
    </source>
</evidence>
<accession>A0AAV4PL22</accession>
<dbReference type="Proteomes" id="UP001054945">
    <property type="component" value="Unassembled WGS sequence"/>
</dbReference>
<proteinExistence type="predicted"/>
<sequence length="98" mass="11316">MDSAEECESKFAFRQSGLFRIREDQVPAAGCLKLQRIKMHFAGWGREEHCFEISLEYFRCVFGFGNKRCLGCSSLKVCDLCIGEEFLIRVEQDFSIDC</sequence>
<gene>
    <name evidence="1" type="ORF">CEXT_225491</name>
</gene>
<organism evidence="1 2">
    <name type="scientific">Caerostris extrusa</name>
    <name type="common">Bark spider</name>
    <name type="synonym">Caerostris bankana</name>
    <dbReference type="NCBI Taxonomy" id="172846"/>
    <lineage>
        <taxon>Eukaryota</taxon>
        <taxon>Metazoa</taxon>
        <taxon>Ecdysozoa</taxon>
        <taxon>Arthropoda</taxon>
        <taxon>Chelicerata</taxon>
        <taxon>Arachnida</taxon>
        <taxon>Araneae</taxon>
        <taxon>Araneomorphae</taxon>
        <taxon>Entelegynae</taxon>
        <taxon>Araneoidea</taxon>
        <taxon>Araneidae</taxon>
        <taxon>Caerostris</taxon>
    </lineage>
</organism>
<keyword evidence="2" id="KW-1185">Reference proteome</keyword>
<reference evidence="1 2" key="1">
    <citation type="submission" date="2021-06" db="EMBL/GenBank/DDBJ databases">
        <title>Caerostris extrusa draft genome.</title>
        <authorList>
            <person name="Kono N."/>
            <person name="Arakawa K."/>
        </authorList>
    </citation>
    <scope>NUCLEOTIDE SEQUENCE [LARGE SCALE GENOMIC DNA]</scope>
</reference>